<dbReference type="GO" id="GO:0005184">
    <property type="term" value="F:neuropeptide hormone activity"/>
    <property type="evidence" value="ECO:0007669"/>
    <property type="project" value="InterPro"/>
</dbReference>
<sequence>MTTIGHRQSRARLAGHTRPAAARIPIAPVSSTGLVACCNRFGLVCFRFLSVRSVNFRVQAVVPLSMARLLDASWPIRSCVLLVALLALVKSADGRSFFSAQRYHLVNKRPWDTQECEVFKNEPLHAIMDRICEMCHEMFSHEKPNLRAECRAECFGTEKFRTCLQMFSPAAGELPMTPVRRRQVYLKRKK</sequence>
<name>A0A914WAQ4_9BILA</name>
<dbReference type="Proteomes" id="UP000887566">
    <property type="component" value="Unplaced"/>
</dbReference>
<dbReference type="GO" id="GO:0005576">
    <property type="term" value="C:extracellular region"/>
    <property type="evidence" value="ECO:0007669"/>
    <property type="project" value="InterPro"/>
</dbReference>
<evidence type="ECO:0000256" key="3">
    <source>
        <dbReference type="PIRSR" id="PIRSR631098-51"/>
    </source>
</evidence>
<reference evidence="5" key="1">
    <citation type="submission" date="2022-11" db="UniProtKB">
        <authorList>
            <consortium name="WormBaseParasite"/>
        </authorList>
    </citation>
    <scope>IDENTIFICATION</scope>
</reference>
<feature type="disulfide bond" evidence="3">
    <location>
        <begin position="135"/>
        <end position="163"/>
    </location>
</feature>
<dbReference type="Pfam" id="PF01147">
    <property type="entry name" value="Crust_neurohorm"/>
    <property type="match status" value="1"/>
</dbReference>
<evidence type="ECO:0000256" key="2">
    <source>
        <dbReference type="ARBA" id="ARBA00023157"/>
    </source>
</evidence>
<feature type="disulfide bond" evidence="3">
    <location>
        <begin position="116"/>
        <end position="154"/>
    </location>
</feature>
<dbReference type="InterPro" id="IPR018251">
    <property type="entry name" value="Crust_neurhormone_CS"/>
</dbReference>
<proteinExistence type="inferred from homology"/>
<dbReference type="SUPFAM" id="SSF81778">
    <property type="entry name" value="Crustacean CHH/MIH/GIH neurohormone"/>
    <property type="match status" value="1"/>
</dbReference>
<dbReference type="InterPro" id="IPR031098">
    <property type="entry name" value="Crust_neurohorm"/>
</dbReference>
<protein>
    <submittedName>
        <fullName evidence="5">Uncharacterized protein</fullName>
    </submittedName>
</protein>
<comment type="similarity">
    <text evidence="1">Belongs to the arthropod CHH/MIH/GIH/VIH hormone family.</text>
</comment>
<evidence type="ECO:0000313" key="5">
    <source>
        <dbReference type="WBParaSite" id="PSAMB.scaffold3419size18348.g21414.t1"/>
    </source>
</evidence>
<keyword evidence="4" id="KW-1185">Reference proteome</keyword>
<dbReference type="WBParaSite" id="PSAMB.scaffold3419size18348.g21414.t1">
    <property type="protein sequence ID" value="PSAMB.scaffold3419size18348.g21414.t1"/>
    <property type="gene ID" value="PSAMB.scaffold3419size18348.g21414"/>
</dbReference>
<dbReference type="PANTHER" id="PTHR35981">
    <property type="entry name" value="ION TRANSPORT PEPTIDE, ISOFORM C"/>
    <property type="match status" value="1"/>
</dbReference>
<dbReference type="PROSITE" id="PS01250">
    <property type="entry name" value="CHH_MIH_GIH"/>
    <property type="match status" value="1"/>
</dbReference>
<evidence type="ECO:0000256" key="1">
    <source>
        <dbReference type="ARBA" id="ARBA00005447"/>
    </source>
</evidence>
<accession>A0A914WAQ4</accession>
<feature type="disulfide bond" evidence="3">
    <location>
        <begin position="132"/>
        <end position="150"/>
    </location>
</feature>
<dbReference type="Gene3D" id="1.10.2010.10">
    <property type="entry name" value="Crustacean CHH/MIH/GIH neurohormone"/>
    <property type="match status" value="1"/>
</dbReference>
<keyword evidence="2 3" id="KW-1015">Disulfide bond</keyword>
<dbReference type="InterPro" id="IPR035957">
    <property type="entry name" value="Crust_neurohorm_sf"/>
</dbReference>
<dbReference type="PANTHER" id="PTHR35981:SF2">
    <property type="entry name" value="ION TRANSPORT PEPTIDE, ISOFORM C"/>
    <property type="match status" value="1"/>
</dbReference>
<dbReference type="AlphaFoldDB" id="A0A914WAQ4"/>
<dbReference type="GO" id="GO:0007623">
    <property type="term" value="P:circadian rhythm"/>
    <property type="evidence" value="ECO:0007669"/>
    <property type="project" value="TreeGrafter"/>
</dbReference>
<organism evidence="4 5">
    <name type="scientific">Plectus sambesii</name>
    <dbReference type="NCBI Taxonomy" id="2011161"/>
    <lineage>
        <taxon>Eukaryota</taxon>
        <taxon>Metazoa</taxon>
        <taxon>Ecdysozoa</taxon>
        <taxon>Nematoda</taxon>
        <taxon>Chromadorea</taxon>
        <taxon>Plectida</taxon>
        <taxon>Plectina</taxon>
        <taxon>Plectoidea</taxon>
        <taxon>Plectidae</taxon>
        <taxon>Plectus</taxon>
    </lineage>
</organism>
<evidence type="ECO:0000313" key="4">
    <source>
        <dbReference type="Proteomes" id="UP000887566"/>
    </source>
</evidence>